<sequence length="195" mass="21691">MKDELQDDMNDGAASARQARAGGAGKRLRPAGLRIRPYRRDDRKAVLAAFRSNVPDHFPASEEAWLRSCLDEPDGPLFVVVDGREVVAFGGYELSDFYNLGTLVFGLVRADRHGTGVGRMLLEFRLLHMAASRQRPRYVTVDTHPHTAGFFARCGFVEIARWPGGYRSGRDRVDLRFDLSDEAVAGLQVRRGASV</sequence>
<dbReference type="AlphaFoldDB" id="A0A7Z2ZRL7"/>
<dbReference type="SUPFAM" id="SSF55729">
    <property type="entry name" value="Acyl-CoA N-acyltransferases (Nat)"/>
    <property type="match status" value="1"/>
</dbReference>
<dbReference type="Proteomes" id="UP000502415">
    <property type="component" value="Chromosome"/>
</dbReference>
<dbReference type="Gene3D" id="3.40.630.30">
    <property type="match status" value="1"/>
</dbReference>
<feature type="domain" description="N-acetyltransferase" evidence="2">
    <location>
        <begin position="33"/>
        <end position="180"/>
    </location>
</feature>
<dbReference type="InterPro" id="IPR000182">
    <property type="entry name" value="GNAT_dom"/>
</dbReference>
<feature type="region of interest" description="Disordered" evidence="1">
    <location>
        <begin position="1"/>
        <end position="27"/>
    </location>
</feature>
<dbReference type="EMBL" id="CP051685">
    <property type="protein sequence ID" value="QJD99637.1"/>
    <property type="molecule type" value="Genomic_DNA"/>
</dbReference>
<evidence type="ECO:0000313" key="3">
    <source>
        <dbReference type="EMBL" id="QJD99637.1"/>
    </source>
</evidence>
<organism evidence="3 4">
    <name type="scientific">Massilia forsythiae</name>
    <dbReference type="NCBI Taxonomy" id="2728020"/>
    <lineage>
        <taxon>Bacteria</taxon>
        <taxon>Pseudomonadati</taxon>
        <taxon>Pseudomonadota</taxon>
        <taxon>Betaproteobacteria</taxon>
        <taxon>Burkholderiales</taxon>
        <taxon>Oxalobacteraceae</taxon>
        <taxon>Telluria group</taxon>
        <taxon>Massilia</taxon>
    </lineage>
</organism>
<evidence type="ECO:0000259" key="2">
    <source>
        <dbReference type="PROSITE" id="PS51186"/>
    </source>
</evidence>
<keyword evidence="4" id="KW-1185">Reference proteome</keyword>
<accession>A0A7Z2ZRL7</accession>
<name>A0A7Z2ZRL7_9BURK</name>
<dbReference type="GO" id="GO:0016747">
    <property type="term" value="F:acyltransferase activity, transferring groups other than amino-acyl groups"/>
    <property type="evidence" value="ECO:0007669"/>
    <property type="project" value="InterPro"/>
</dbReference>
<proteinExistence type="predicted"/>
<reference evidence="3 4" key="1">
    <citation type="submission" date="2020-04" db="EMBL/GenBank/DDBJ databases">
        <title>Genome sequencing of novel species.</title>
        <authorList>
            <person name="Heo J."/>
            <person name="Kim S.-J."/>
            <person name="Kim J.-S."/>
            <person name="Hong S.-B."/>
            <person name="Kwon S.-W."/>
        </authorList>
    </citation>
    <scope>NUCLEOTIDE SEQUENCE [LARGE SCALE GENOMIC DNA]</scope>
    <source>
        <strain evidence="3 4">GN2-R2</strain>
    </source>
</reference>
<protein>
    <submittedName>
        <fullName evidence="3">GNAT family N-acetyltransferase</fullName>
    </submittedName>
</protein>
<dbReference type="PROSITE" id="PS51186">
    <property type="entry name" value="GNAT"/>
    <property type="match status" value="1"/>
</dbReference>
<evidence type="ECO:0000313" key="4">
    <source>
        <dbReference type="Proteomes" id="UP000502415"/>
    </source>
</evidence>
<dbReference type="RefSeq" id="WP_169434600.1">
    <property type="nucleotide sequence ID" value="NZ_CP051685.1"/>
</dbReference>
<gene>
    <name evidence="3" type="ORF">HH212_06030</name>
</gene>
<keyword evidence="3" id="KW-0808">Transferase</keyword>
<evidence type="ECO:0000256" key="1">
    <source>
        <dbReference type="SAM" id="MobiDB-lite"/>
    </source>
</evidence>
<feature type="compositionally biased region" description="Low complexity" evidence="1">
    <location>
        <begin position="12"/>
        <end position="21"/>
    </location>
</feature>
<dbReference type="InterPro" id="IPR016181">
    <property type="entry name" value="Acyl_CoA_acyltransferase"/>
</dbReference>
<dbReference type="KEGG" id="mfy:HH212_06030"/>
<dbReference type="Pfam" id="PF13508">
    <property type="entry name" value="Acetyltransf_7"/>
    <property type="match status" value="1"/>
</dbReference>
<feature type="compositionally biased region" description="Acidic residues" evidence="1">
    <location>
        <begin position="1"/>
        <end position="10"/>
    </location>
</feature>